<dbReference type="PANTHER" id="PTHR43727:SF2">
    <property type="entry name" value="GROUP IV DECARBOXYLASE"/>
    <property type="match status" value="1"/>
</dbReference>
<dbReference type="PROSITE" id="PS00879">
    <property type="entry name" value="ODR_DC_2_2"/>
    <property type="match status" value="1"/>
</dbReference>
<dbReference type="GO" id="GO:0008836">
    <property type="term" value="F:diaminopimelate decarboxylase activity"/>
    <property type="evidence" value="ECO:0007669"/>
    <property type="project" value="TreeGrafter"/>
</dbReference>
<keyword evidence="6" id="KW-1185">Reference proteome</keyword>
<evidence type="ECO:0000256" key="2">
    <source>
        <dbReference type="ARBA" id="ARBA00022898"/>
    </source>
</evidence>
<sequence length="410" mass="43238">MSNIEDLVRSFGVEDGELGVGGTRVSLLALRAGGTPLFAYDRSQLTARVGRLRHALPDDVQLSYAVKANPMPAIVQHLSPLVDRFDVASAAEMRVALDTPTRADRISFAGPGKTDDELRAAIAAGVTIELESRRELRRAVAVASDVGVRPRVAVRINPPFGVKGSGMRMAGGPQQFGIDAEEVPEILPEIGEADAEFVGFHLFAGSQNLIADALIEAQRETIRLIAELARGAPEPVRYVNIGGGFGIPYFDADEALDVDAVGDALAVSVREGREAGLGGATFVVELGRYIVGPVGVYVTRIIDKKVSRGKTFLVVDGGLHHQLAAAGSFGQVIRRNFPIVSATHAGEAHDAEEAEIVGCSCTPLDLLGRNVALPAVDVGDLVAIFHAGAYGLTASPTRFLSHPDAAEMVV</sequence>
<dbReference type="PRINTS" id="PR01179">
    <property type="entry name" value="ODADCRBXLASE"/>
</dbReference>
<dbReference type="InterPro" id="IPR002433">
    <property type="entry name" value="Orn_de-COase"/>
</dbReference>
<feature type="domain" description="Orn/DAP/Arg decarboxylase 2 N-terminal" evidence="4">
    <location>
        <begin position="43"/>
        <end position="292"/>
    </location>
</feature>
<proteinExistence type="predicted"/>
<dbReference type="Gene3D" id="2.40.37.10">
    <property type="entry name" value="Lyase, Ornithine Decarboxylase, Chain A, domain 1"/>
    <property type="match status" value="1"/>
</dbReference>
<dbReference type="RefSeq" id="WP_167037597.1">
    <property type="nucleotide sequence ID" value="NZ_BAAANA010000001.1"/>
</dbReference>
<keyword evidence="2 3" id="KW-0663">Pyridoxal phosphate</keyword>
<evidence type="ECO:0000256" key="3">
    <source>
        <dbReference type="PIRSR" id="PIRSR600183-50"/>
    </source>
</evidence>
<protein>
    <submittedName>
        <fullName evidence="5">Pyridoxal-dependent decarboxylase, exosortase A system-associated</fullName>
    </submittedName>
</protein>
<dbReference type="EMBL" id="JABEMB010000004">
    <property type="protein sequence ID" value="NNH03301.1"/>
    <property type="molecule type" value="Genomic_DNA"/>
</dbReference>
<comment type="caution">
    <text evidence="5">The sequence shown here is derived from an EMBL/GenBank/DDBJ whole genome shotgun (WGS) entry which is preliminary data.</text>
</comment>
<organism evidence="5 6">
    <name type="scientific">Microbacterium ulmi</name>
    <dbReference type="NCBI Taxonomy" id="179095"/>
    <lineage>
        <taxon>Bacteria</taxon>
        <taxon>Bacillati</taxon>
        <taxon>Actinomycetota</taxon>
        <taxon>Actinomycetes</taxon>
        <taxon>Micrococcales</taxon>
        <taxon>Microbacteriaceae</taxon>
        <taxon>Microbacterium</taxon>
    </lineage>
</organism>
<dbReference type="AlphaFoldDB" id="A0A7Y2LYQ8"/>
<dbReference type="InterPro" id="IPR022644">
    <property type="entry name" value="De-COase2_N"/>
</dbReference>
<name>A0A7Y2LYQ8_9MICO</name>
<dbReference type="SUPFAM" id="SSF51419">
    <property type="entry name" value="PLP-binding barrel"/>
    <property type="match status" value="1"/>
</dbReference>
<reference evidence="5 6" key="1">
    <citation type="submission" date="2020-05" db="EMBL/GenBank/DDBJ databases">
        <title>MicrobeNet Type strains.</title>
        <authorList>
            <person name="Nicholson A.C."/>
        </authorList>
    </citation>
    <scope>NUCLEOTIDE SEQUENCE [LARGE SCALE GENOMIC DNA]</scope>
    <source>
        <strain evidence="5 6">JCM 14282</strain>
    </source>
</reference>
<dbReference type="PRINTS" id="PR01182">
    <property type="entry name" value="ORNDCRBXLASE"/>
</dbReference>
<dbReference type="Gene3D" id="3.20.20.10">
    <property type="entry name" value="Alanine racemase"/>
    <property type="match status" value="1"/>
</dbReference>
<evidence type="ECO:0000313" key="6">
    <source>
        <dbReference type="Proteomes" id="UP000543598"/>
    </source>
</evidence>
<dbReference type="SUPFAM" id="SSF50621">
    <property type="entry name" value="Alanine racemase C-terminal domain-like"/>
    <property type="match status" value="1"/>
</dbReference>
<dbReference type="InterPro" id="IPR009006">
    <property type="entry name" value="Ala_racemase/Decarboxylase_C"/>
</dbReference>
<feature type="modified residue" description="N6-(pyridoxal phosphate)lysine" evidence="3">
    <location>
        <position position="67"/>
    </location>
</feature>
<comment type="cofactor">
    <cofactor evidence="1 3">
        <name>pyridoxal 5'-phosphate</name>
        <dbReference type="ChEBI" id="CHEBI:597326"/>
    </cofactor>
</comment>
<evidence type="ECO:0000256" key="1">
    <source>
        <dbReference type="ARBA" id="ARBA00001933"/>
    </source>
</evidence>
<dbReference type="Pfam" id="PF02784">
    <property type="entry name" value="Orn_Arg_deC_N"/>
    <property type="match status" value="1"/>
</dbReference>
<dbReference type="CDD" id="cd06839">
    <property type="entry name" value="PLPDE_III_Btrk_like"/>
    <property type="match status" value="1"/>
</dbReference>
<dbReference type="InterPro" id="IPR000183">
    <property type="entry name" value="Orn/DAP/Arg_de-COase"/>
</dbReference>
<dbReference type="Proteomes" id="UP000543598">
    <property type="component" value="Unassembled WGS sequence"/>
</dbReference>
<accession>A0A7Y2LYQ8</accession>
<evidence type="ECO:0000259" key="4">
    <source>
        <dbReference type="Pfam" id="PF02784"/>
    </source>
</evidence>
<gene>
    <name evidence="5" type="ORF">HLA99_05495</name>
</gene>
<dbReference type="PANTHER" id="PTHR43727">
    <property type="entry name" value="DIAMINOPIMELATE DECARBOXYLASE"/>
    <property type="match status" value="1"/>
</dbReference>
<dbReference type="InterPro" id="IPR022657">
    <property type="entry name" value="De-COase2_CS"/>
</dbReference>
<dbReference type="InterPro" id="IPR029066">
    <property type="entry name" value="PLP-binding_barrel"/>
</dbReference>
<dbReference type="GO" id="GO:0009089">
    <property type="term" value="P:lysine biosynthetic process via diaminopimelate"/>
    <property type="evidence" value="ECO:0007669"/>
    <property type="project" value="TreeGrafter"/>
</dbReference>
<dbReference type="InterPro" id="IPR017530">
    <property type="entry name" value="DCO2ase_PEP1"/>
</dbReference>
<dbReference type="NCBIfam" id="TIGR03099">
    <property type="entry name" value="dCO2ase_PEP1"/>
    <property type="match status" value="1"/>
</dbReference>
<feature type="active site" description="Proton donor" evidence="3">
    <location>
        <position position="361"/>
    </location>
</feature>
<evidence type="ECO:0000313" key="5">
    <source>
        <dbReference type="EMBL" id="NNH03301.1"/>
    </source>
</evidence>
<dbReference type="GO" id="GO:0006596">
    <property type="term" value="P:polyamine biosynthetic process"/>
    <property type="evidence" value="ECO:0007669"/>
    <property type="project" value="InterPro"/>
</dbReference>